<dbReference type="Proteomes" id="UP001163096">
    <property type="component" value="Chromosome"/>
</dbReference>
<dbReference type="RefSeq" id="WP_268186435.1">
    <property type="nucleotide sequence ID" value="NZ_CP113361.1"/>
</dbReference>
<name>A0A9X9S498_METOG</name>
<reference evidence="1" key="1">
    <citation type="submission" date="2022-11" db="EMBL/GenBank/DDBJ databases">
        <title>Complete genome sequence of Methanogenium organophilum DSM 3596.</title>
        <authorList>
            <person name="Chen S.-C."/>
            <person name="Lai S.-J."/>
            <person name="You Y.-T."/>
        </authorList>
    </citation>
    <scope>NUCLEOTIDE SEQUENCE</scope>
    <source>
        <strain evidence="1">DSM 3596</strain>
    </source>
</reference>
<keyword evidence="2" id="KW-1185">Reference proteome</keyword>
<evidence type="ECO:0008006" key="3">
    <source>
        <dbReference type="Google" id="ProtNLM"/>
    </source>
</evidence>
<dbReference type="AlphaFoldDB" id="A0A9X9S498"/>
<accession>A0A9X9S498</accession>
<evidence type="ECO:0000313" key="1">
    <source>
        <dbReference type="EMBL" id="WAI01215.1"/>
    </source>
</evidence>
<gene>
    <name evidence="1" type="ORF">OU421_12500</name>
</gene>
<dbReference type="GeneID" id="76835936"/>
<sequence>MDEKNVTVSISKENYDLINNYIVDLEYDSVDDYVNFVLSEVMNELISDDEIDYSEEDEEMVKERLRALGYMD</sequence>
<evidence type="ECO:0000313" key="2">
    <source>
        <dbReference type="Proteomes" id="UP001163096"/>
    </source>
</evidence>
<proteinExistence type="predicted"/>
<organism evidence="1 2">
    <name type="scientific">Methanogenium organophilum</name>
    <dbReference type="NCBI Taxonomy" id="2199"/>
    <lineage>
        <taxon>Archaea</taxon>
        <taxon>Methanobacteriati</taxon>
        <taxon>Methanobacteriota</taxon>
        <taxon>Stenosarchaea group</taxon>
        <taxon>Methanomicrobia</taxon>
        <taxon>Methanomicrobiales</taxon>
        <taxon>Methanomicrobiaceae</taxon>
        <taxon>Methanogenium</taxon>
    </lineage>
</organism>
<protein>
    <recommendedName>
        <fullName evidence="3">CopG family transcriptional regulator</fullName>
    </recommendedName>
</protein>
<dbReference type="KEGG" id="mou:OU421_12500"/>
<dbReference type="EMBL" id="CP113361">
    <property type="protein sequence ID" value="WAI01215.1"/>
    <property type="molecule type" value="Genomic_DNA"/>
</dbReference>